<keyword evidence="1" id="KW-1185">Reference proteome</keyword>
<dbReference type="Proteomes" id="UP000694864">
    <property type="component" value="Chromosome 14"/>
</dbReference>
<dbReference type="InterPro" id="IPR044730">
    <property type="entry name" value="RNase_H-like_dom_plant"/>
</dbReference>
<protein>
    <submittedName>
        <fullName evidence="2">Uncharacterized protein LOC109128707</fullName>
    </submittedName>
</protein>
<accession>A0ABM1QWF9</accession>
<evidence type="ECO:0000313" key="2">
    <source>
        <dbReference type="RefSeq" id="XP_019091097.1"/>
    </source>
</evidence>
<name>A0ABM1QWF9_CAMSA</name>
<organism evidence="1 2">
    <name type="scientific">Camelina sativa</name>
    <name type="common">False flax</name>
    <name type="synonym">Myagrum sativum</name>
    <dbReference type="NCBI Taxonomy" id="90675"/>
    <lineage>
        <taxon>Eukaryota</taxon>
        <taxon>Viridiplantae</taxon>
        <taxon>Streptophyta</taxon>
        <taxon>Embryophyta</taxon>
        <taxon>Tracheophyta</taxon>
        <taxon>Spermatophyta</taxon>
        <taxon>Magnoliopsida</taxon>
        <taxon>eudicotyledons</taxon>
        <taxon>Gunneridae</taxon>
        <taxon>Pentapetalae</taxon>
        <taxon>rosids</taxon>
        <taxon>malvids</taxon>
        <taxon>Brassicales</taxon>
        <taxon>Brassicaceae</taxon>
        <taxon>Camelineae</taxon>
        <taxon>Camelina</taxon>
    </lineage>
</organism>
<gene>
    <name evidence="2" type="primary">LOC109128707</name>
</gene>
<evidence type="ECO:0000313" key="1">
    <source>
        <dbReference type="Proteomes" id="UP000694864"/>
    </source>
</evidence>
<dbReference type="PANTHER" id="PTHR33116">
    <property type="entry name" value="REVERSE TRANSCRIPTASE ZINC-BINDING DOMAIN-CONTAINING PROTEIN-RELATED-RELATED"/>
    <property type="match status" value="1"/>
</dbReference>
<reference evidence="2" key="2">
    <citation type="submission" date="2025-08" db="UniProtKB">
        <authorList>
            <consortium name="RefSeq"/>
        </authorList>
    </citation>
    <scope>IDENTIFICATION</scope>
    <source>
        <tissue evidence="2">Leaf</tissue>
    </source>
</reference>
<dbReference type="CDD" id="cd06222">
    <property type="entry name" value="RNase_H_like"/>
    <property type="match status" value="1"/>
</dbReference>
<reference evidence="1" key="1">
    <citation type="journal article" date="2014" name="Nat. Commun.">
        <title>The emerging biofuel crop Camelina sativa retains a highly undifferentiated hexaploid genome structure.</title>
        <authorList>
            <person name="Kagale S."/>
            <person name="Koh C."/>
            <person name="Nixon J."/>
            <person name="Bollina V."/>
            <person name="Clarke W.E."/>
            <person name="Tuteja R."/>
            <person name="Spillane C."/>
            <person name="Robinson S.J."/>
            <person name="Links M.G."/>
            <person name="Clarke C."/>
            <person name="Higgins E.E."/>
            <person name="Huebert T."/>
            <person name="Sharpe A.G."/>
            <person name="Parkin I.A."/>
        </authorList>
    </citation>
    <scope>NUCLEOTIDE SEQUENCE [LARGE SCALE GENOMIC DNA]</scope>
    <source>
        <strain evidence="1">cv. DH55</strain>
    </source>
</reference>
<sequence length="850" mass="95706">MAGSNSKAPPFSSFRSCASVCATSARAKNSLSTLGVTTYALLAKETELMKEFDVVLEQEELFWFQKSREKWINMGDRNSRFFHTSTIIRRRRNHIDSLKDDEGKWISDPQVLEKLAIEFFTRLYSVNDVDAVVDCLPSVGFPRLTQEDCLWLSKSITTEDIEKAVQSMGSFKSPGPDGYQPKFYHKCWDIFGDSVVRFVLGFFDTGYLPPYTNDALLVLIAKDQMGFLRGHPVNSRLFRNLGASDITVRFGAIYEFVMERLCHMIDLAEVDKKLKPISLSRGGPKLSHICFADSLILFAEASVAQIRVIRGVLEKFCIASGQKFSLEKSKILFSNNVSRDLEKLISDESGIKSTRDLGKYLGMHILHKRMYKDTFGSILERVSSRLSRWKSQVLSFTGRLTLTKVVLSSIPIHSILTIILPQATLACFDKVSRSFLWGSTPDKRKQHLVAWDKVCLPKCEGGLGIRAAKDMNKALIAKMGWRLINDQDKLWARVVKSNYKVGHIQDTTWTGVKSNSPSTWRSVGAGLREVIGPGHSWVIGDGRIIRFWVNRWLSADTLVGNGLDNVLPVNEVVLARDLWIEGVGWDMSWIAMYIPEYKILELMSVVVDNFTGAQDRLSWGLTSDGKFTVCSAYQMLIQNDDPRPIMSAFLVGYGAYKYQKRSIVDTILHVLRDCPAMYGRTQAVCPWSITFAMIVWWGWKWRCDNIFGEQGLATAGGVLRSETGEWRGGFALNIGCCSAPMAELWGVNYGSSGDSDVEEELLVHGASSVVHCTCRRGHQIEIKGVCGEEKLPQDNTGKSSTGGVALRLEEGSSWRGMRKIRRLDLNGWRRRRFFHGWWFDGGGLPPERQG</sequence>
<dbReference type="PANTHER" id="PTHR33116:SF78">
    <property type="entry name" value="OS12G0587133 PROTEIN"/>
    <property type="match status" value="1"/>
</dbReference>
<dbReference type="RefSeq" id="XP_019091097.1">
    <property type="nucleotide sequence ID" value="XM_019235552.1"/>
</dbReference>
<proteinExistence type="predicted"/>
<dbReference type="GeneID" id="109128707"/>